<dbReference type="EC" id="3.1.1.-" evidence="4"/>
<dbReference type="RefSeq" id="WP_253797997.1">
    <property type="nucleotide sequence ID" value="NZ_JAMZDX010000003.1"/>
</dbReference>
<evidence type="ECO:0000259" key="3">
    <source>
        <dbReference type="Pfam" id="PF07859"/>
    </source>
</evidence>
<dbReference type="SUPFAM" id="SSF53474">
    <property type="entry name" value="alpha/beta-Hydrolases"/>
    <property type="match status" value="1"/>
</dbReference>
<evidence type="ECO:0000256" key="2">
    <source>
        <dbReference type="SAM" id="MobiDB-lite"/>
    </source>
</evidence>
<evidence type="ECO:0000313" key="4">
    <source>
        <dbReference type="EMBL" id="MCP2310198.1"/>
    </source>
</evidence>
<dbReference type="PANTHER" id="PTHR48081:SF8">
    <property type="entry name" value="ALPHA_BETA HYDROLASE FOLD-3 DOMAIN-CONTAINING PROTEIN-RELATED"/>
    <property type="match status" value="1"/>
</dbReference>
<feature type="domain" description="Alpha/beta hydrolase fold-3" evidence="3">
    <location>
        <begin position="42"/>
        <end position="248"/>
    </location>
</feature>
<organism evidence="4 5">
    <name type="scientific">Kitasatospora paracochleata</name>
    <dbReference type="NCBI Taxonomy" id="58354"/>
    <lineage>
        <taxon>Bacteria</taxon>
        <taxon>Bacillati</taxon>
        <taxon>Actinomycetota</taxon>
        <taxon>Actinomycetes</taxon>
        <taxon>Kitasatosporales</taxon>
        <taxon>Streptomycetaceae</taxon>
        <taxon>Kitasatospora</taxon>
    </lineage>
</organism>
<proteinExistence type="predicted"/>
<feature type="region of interest" description="Disordered" evidence="2">
    <location>
        <begin position="178"/>
        <end position="198"/>
    </location>
</feature>
<protein>
    <submittedName>
        <fullName evidence="4">Acetyl esterase</fullName>
        <ecNumber evidence="4">3.1.1.-</ecNumber>
    </submittedName>
</protein>
<accession>A0ABT1IZ60</accession>
<dbReference type="EMBL" id="JAMZDX010000003">
    <property type="protein sequence ID" value="MCP2310198.1"/>
    <property type="molecule type" value="Genomic_DNA"/>
</dbReference>
<keyword evidence="5" id="KW-1185">Reference proteome</keyword>
<keyword evidence="1 4" id="KW-0378">Hydrolase</keyword>
<reference evidence="4 5" key="1">
    <citation type="submission" date="2022-06" db="EMBL/GenBank/DDBJ databases">
        <title>Sequencing the genomes of 1000 actinobacteria strains.</title>
        <authorList>
            <person name="Klenk H.-P."/>
        </authorList>
    </citation>
    <scope>NUCLEOTIDE SEQUENCE [LARGE SCALE GENOMIC DNA]</scope>
    <source>
        <strain evidence="4 5">DSM 41656</strain>
    </source>
</reference>
<dbReference type="PANTHER" id="PTHR48081">
    <property type="entry name" value="AB HYDROLASE SUPERFAMILY PROTEIN C4A8.06C"/>
    <property type="match status" value="1"/>
</dbReference>
<dbReference type="Pfam" id="PF07859">
    <property type="entry name" value="Abhydrolase_3"/>
    <property type="match status" value="1"/>
</dbReference>
<evidence type="ECO:0000313" key="5">
    <source>
        <dbReference type="Proteomes" id="UP001206483"/>
    </source>
</evidence>
<sequence>MSLPEVRSPAARVRWESQLLPAAGHQVYVRTFDPGSDTAPWLVWAHGGSWRAGSVDGWHQACADLARHAGTTVVSVDYRLAPGHRHPAALLDVLTALDWAERRSGRPAAVGGDSAGGTLAACAALVRRDAGRPAAAQVLAYPPVDPDCRAASYGRHPGAFPPRAALLAAWRDYRGAARRHPLSRRSERPPLYSTPDEAESFAGLPPTVLAVGGLDPVADDVRALARRLRAAGNTVDLGEFDDLPHGTFLTDPGLRRWLGTAYTRRAA</sequence>
<dbReference type="Gene3D" id="3.40.50.1820">
    <property type="entry name" value="alpha/beta hydrolase"/>
    <property type="match status" value="1"/>
</dbReference>
<dbReference type="InterPro" id="IPR050300">
    <property type="entry name" value="GDXG_lipolytic_enzyme"/>
</dbReference>
<gene>
    <name evidence="4" type="ORF">FHR36_003331</name>
</gene>
<dbReference type="InterPro" id="IPR013094">
    <property type="entry name" value="AB_hydrolase_3"/>
</dbReference>
<dbReference type="InterPro" id="IPR029058">
    <property type="entry name" value="AB_hydrolase_fold"/>
</dbReference>
<dbReference type="Proteomes" id="UP001206483">
    <property type="component" value="Unassembled WGS sequence"/>
</dbReference>
<dbReference type="GO" id="GO:0016787">
    <property type="term" value="F:hydrolase activity"/>
    <property type="evidence" value="ECO:0007669"/>
    <property type="project" value="UniProtKB-KW"/>
</dbReference>
<evidence type="ECO:0000256" key="1">
    <source>
        <dbReference type="ARBA" id="ARBA00022801"/>
    </source>
</evidence>
<comment type="caution">
    <text evidence="4">The sequence shown here is derived from an EMBL/GenBank/DDBJ whole genome shotgun (WGS) entry which is preliminary data.</text>
</comment>
<name>A0ABT1IZ60_9ACTN</name>